<evidence type="ECO:0000313" key="3">
    <source>
        <dbReference type="EMBL" id="EEQ27672.1"/>
    </source>
</evidence>
<protein>
    <submittedName>
        <fullName evidence="3">Carboxylesterase</fullName>
    </submittedName>
</protein>
<dbReference type="Proteomes" id="UP000002035">
    <property type="component" value="Unassembled WGS sequence"/>
</dbReference>
<dbReference type="OMA" id="HNSIPPE"/>
<evidence type="ECO:0000256" key="1">
    <source>
        <dbReference type="ARBA" id="ARBA00022801"/>
    </source>
</evidence>
<name>C5FCY8_ARTOC</name>
<dbReference type="eggNOG" id="KOG1515">
    <property type="taxonomic scope" value="Eukaryota"/>
</dbReference>
<dbReference type="Pfam" id="PF07859">
    <property type="entry name" value="Abhydrolase_3"/>
    <property type="match status" value="1"/>
</dbReference>
<dbReference type="GO" id="GO:0016787">
    <property type="term" value="F:hydrolase activity"/>
    <property type="evidence" value="ECO:0007669"/>
    <property type="project" value="UniProtKB-KW"/>
</dbReference>
<gene>
    <name evidence="3" type="ORF">MCYG_00560</name>
</gene>
<evidence type="ECO:0000313" key="4">
    <source>
        <dbReference type="Proteomes" id="UP000002035"/>
    </source>
</evidence>
<accession>C5FCY8</accession>
<dbReference type="AlphaFoldDB" id="C5FCY8"/>
<dbReference type="InterPro" id="IPR013094">
    <property type="entry name" value="AB_hydrolase_3"/>
</dbReference>
<dbReference type="InterPro" id="IPR050300">
    <property type="entry name" value="GDXG_lipolytic_enzyme"/>
</dbReference>
<keyword evidence="4" id="KW-1185">Reference proteome</keyword>
<dbReference type="PANTHER" id="PTHR48081">
    <property type="entry name" value="AB HYDROLASE SUPERFAMILY PROTEIN C4A8.06C"/>
    <property type="match status" value="1"/>
</dbReference>
<proteinExistence type="predicted"/>
<reference evidence="4" key="1">
    <citation type="journal article" date="2012" name="MBio">
        <title>Comparative genome analysis of Trichophyton rubrum and related dermatophytes reveals candidate genes involved in infection.</title>
        <authorList>
            <person name="Martinez D.A."/>
            <person name="Oliver B.G."/>
            <person name="Graeser Y."/>
            <person name="Goldberg J.M."/>
            <person name="Li W."/>
            <person name="Martinez-Rossi N.M."/>
            <person name="Monod M."/>
            <person name="Shelest E."/>
            <person name="Barton R.C."/>
            <person name="Birch E."/>
            <person name="Brakhage A.A."/>
            <person name="Chen Z."/>
            <person name="Gurr S.J."/>
            <person name="Heiman D."/>
            <person name="Heitman J."/>
            <person name="Kosti I."/>
            <person name="Rossi A."/>
            <person name="Saif S."/>
            <person name="Samalova M."/>
            <person name="Saunders C.W."/>
            <person name="Shea T."/>
            <person name="Summerbell R.C."/>
            <person name="Xu J."/>
            <person name="Young S."/>
            <person name="Zeng Q."/>
            <person name="Birren B.W."/>
            <person name="Cuomo C.A."/>
            <person name="White T.C."/>
        </authorList>
    </citation>
    <scope>NUCLEOTIDE SEQUENCE [LARGE SCALE GENOMIC DNA]</scope>
    <source>
        <strain evidence="4">ATCC MYA-4605 / CBS 113480</strain>
    </source>
</reference>
<feature type="domain" description="Alpha/beta hydrolase fold-3" evidence="2">
    <location>
        <begin position="146"/>
        <end position="368"/>
    </location>
</feature>
<organism evidence="3 4">
    <name type="scientific">Arthroderma otae (strain ATCC MYA-4605 / CBS 113480)</name>
    <name type="common">Microsporum canis</name>
    <dbReference type="NCBI Taxonomy" id="554155"/>
    <lineage>
        <taxon>Eukaryota</taxon>
        <taxon>Fungi</taxon>
        <taxon>Dikarya</taxon>
        <taxon>Ascomycota</taxon>
        <taxon>Pezizomycotina</taxon>
        <taxon>Eurotiomycetes</taxon>
        <taxon>Eurotiomycetidae</taxon>
        <taxon>Onygenales</taxon>
        <taxon>Arthrodermataceae</taxon>
        <taxon>Microsporum</taxon>
    </lineage>
</organism>
<dbReference type="VEuPathDB" id="FungiDB:MCYG_00560"/>
<evidence type="ECO:0000259" key="2">
    <source>
        <dbReference type="Pfam" id="PF07859"/>
    </source>
</evidence>
<dbReference type="STRING" id="554155.C5FCY8"/>
<dbReference type="RefSeq" id="XP_002850456.1">
    <property type="nucleotide sequence ID" value="XM_002850410.1"/>
</dbReference>
<keyword evidence="1" id="KW-0378">Hydrolase</keyword>
<dbReference type="HOGENOM" id="CLU_012494_6_2_1"/>
<dbReference type="Gene3D" id="3.40.50.1820">
    <property type="entry name" value="alpha/beta hydrolase"/>
    <property type="match status" value="1"/>
</dbReference>
<dbReference type="GeneID" id="9225680"/>
<dbReference type="OrthoDB" id="408631at2759"/>
<dbReference type="PANTHER" id="PTHR48081:SF8">
    <property type="entry name" value="ALPHA_BETA HYDROLASE FOLD-3 DOMAIN-CONTAINING PROTEIN-RELATED"/>
    <property type="match status" value="1"/>
</dbReference>
<sequence>MSGFKRRLRATGLAASRYLQYPLLLDNSTTKRVADPALLQLQPTEVLQPLLNSIPENLVDRFDPVFVQHYNRHNAGRLHTHQIPIEEFRKNPSKYLISYGQTPGPEVHCITERKCPVRGGEIAIRVFEMAPVKDAAGKEKKRGVYLNFHGGGWVFGGLFADHHVCKRIVHDLQGEVVVFDVDYRLAPEHRYPTAIEDCWAALEWVRSKAIEFNLDVSRFAVGGASAGGHLSAVVAHMCRDHGYPLSLQLLVVPVVDMHSSFTPTGDFDRENTPYESYREMEHTVALPVERMEYFHRHWLGNPRPERSDDDWKISPIFAPNFANLAPAVVWTAEMDPLRDEGAAYAKKLESAGVKVEHIRVPGVPHTFAHLNGLLDGGRLFMKQSVTALAGALCE</sequence>
<dbReference type="EMBL" id="DS995701">
    <property type="protein sequence ID" value="EEQ27672.1"/>
    <property type="molecule type" value="Genomic_DNA"/>
</dbReference>
<dbReference type="InterPro" id="IPR029058">
    <property type="entry name" value="AB_hydrolase_fold"/>
</dbReference>
<dbReference type="SUPFAM" id="SSF53474">
    <property type="entry name" value="alpha/beta-Hydrolases"/>
    <property type="match status" value="1"/>
</dbReference>